<accession>A0A560F1Y7</accession>
<comment type="caution">
    <text evidence="1">The sequence shown here is derived from an EMBL/GenBank/DDBJ whole genome shotgun (WGS) entry which is preliminary data.</text>
</comment>
<sequence>MDLATAVATGAVVEKGAFAAMIGRDPSAISYYISKRKLTAPALVGVGRNSRVNVRLAVQQLGMSLDLGQQLAQQSSLLLTPEVPAPPIVSETHRAAEDFTPVGGAGYPPSEQSLLLRARREQAELDVERSKTKARQDDGTLVVKADVDRYMAKRLGAIVSRLEGSLPQLASQLASHLQGSSREITVLLRDWLRDQRKAIADEARDQAASRPDAVSLADGLAVLDGEA</sequence>
<gene>
    <name evidence="1" type="ORF">FBZ88_12960</name>
</gene>
<evidence type="ECO:0000313" key="1">
    <source>
        <dbReference type="EMBL" id="TWB15607.1"/>
    </source>
</evidence>
<dbReference type="Proteomes" id="UP000316545">
    <property type="component" value="Unassembled WGS sequence"/>
</dbReference>
<organism evidence="1 2">
    <name type="scientific">Nitrospirillum amazonense</name>
    <dbReference type="NCBI Taxonomy" id="28077"/>
    <lineage>
        <taxon>Bacteria</taxon>
        <taxon>Pseudomonadati</taxon>
        <taxon>Pseudomonadota</taxon>
        <taxon>Alphaproteobacteria</taxon>
        <taxon>Rhodospirillales</taxon>
        <taxon>Azospirillaceae</taxon>
        <taxon>Nitrospirillum</taxon>
    </lineage>
</organism>
<proteinExistence type="predicted"/>
<reference evidence="1 2" key="1">
    <citation type="submission" date="2019-06" db="EMBL/GenBank/DDBJ databases">
        <title>Genomic Encyclopedia of Type Strains, Phase IV (KMG-V): Genome sequencing to study the core and pangenomes of soil and plant-associated prokaryotes.</title>
        <authorList>
            <person name="Whitman W."/>
        </authorList>
    </citation>
    <scope>NUCLEOTIDE SEQUENCE [LARGE SCALE GENOMIC DNA]</scope>
    <source>
        <strain evidence="1 2">BR 11865</strain>
    </source>
</reference>
<dbReference type="RefSeq" id="WP_145620205.1">
    <property type="nucleotide sequence ID" value="NZ_VITO01000029.1"/>
</dbReference>
<dbReference type="AlphaFoldDB" id="A0A560F1Y7"/>
<protein>
    <submittedName>
        <fullName evidence="1">Uncharacterized protein</fullName>
    </submittedName>
</protein>
<keyword evidence="2" id="KW-1185">Reference proteome</keyword>
<dbReference type="EMBL" id="VITO01000029">
    <property type="protein sequence ID" value="TWB15607.1"/>
    <property type="molecule type" value="Genomic_DNA"/>
</dbReference>
<evidence type="ECO:0000313" key="2">
    <source>
        <dbReference type="Proteomes" id="UP000316545"/>
    </source>
</evidence>
<name>A0A560F1Y7_9PROT</name>